<evidence type="ECO:0000313" key="4">
    <source>
        <dbReference type="Proteomes" id="UP000182334"/>
    </source>
</evidence>
<sequence>MSLLLDTDVTLTATQAPTVTLLLGLQQLTSVPPNLANKDNNRSGSSTLALSMGNDTQVASMSLSSFNLTTSSMGSGAVHHSSKKGILLALYMAGSVLFASVL</sequence>
<name>A0A1L0BPY0_9ASCO</name>
<organism evidence="2 3">
    <name type="scientific">Sungouiella intermedia</name>
    <dbReference type="NCBI Taxonomy" id="45354"/>
    <lineage>
        <taxon>Eukaryota</taxon>
        <taxon>Fungi</taxon>
        <taxon>Dikarya</taxon>
        <taxon>Ascomycota</taxon>
        <taxon>Saccharomycotina</taxon>
        <taxon>Pichiomycetes</taxon>
        <taxon>Metschnikowiaceae</taxon>
        <taxon>Sungouiella</taxon>
    </lineage>
</organism>
<dbReference type="Proteomes" id="UP000182334">
    <property type="component" value="Chromosome III"/>
</dbReference>
<dbReference type="EMBL" id="LT635758">
    <property type="protein sequence ID" value="SGZ51693.1"/>
    <property type="molecule type" value="Genomic_DNA"/>
</dbReference>
<keyword evidence="4" id="KW-1185">Reference proteome</keyword>
<reference evidence="3 4" key="1">
    <citation type="submission" date="2016-10" db="EMBL/GenBank/DDBJ databases">
        <authorList>
            <person name="de Groot N.N."/>
        </authorList>
    </citation>
    <scope>NUCLEOTIDE SEQUENCE [LARGE SCALE GENOMIC DNA]</scope>
    <source>
        <strain evidence="1 4">CBS 141442</strain>
        <strain evidence="2 3">PYCC 4715</strain>
    </source>
</reference>
<accession>A0A1L0BPY0</accession>
<evidence type="ECO:0000313" key="3">
    <source>
        <dbReference type="Proteomes" id="UP000182259"/>
    </source>
</evidence>
<gene>
    <name evidence="2" type="ORF">SAMEA4029009_CIC11G00000003807</name>
    <name evidence="1" type="ORF">SAMEA4029010_CIC11G00000004208</name>
</gene>
<proteinExistence type="predicted"/>
<evidence type="ECO:0000313" key="2">
    <source>
        <dbReference type="EMBL" id="SGZ52250.1"/>
    </source>
</evidence>
<protein>
    <submittedName>
        <fullName evidence="2">CIC11C00000003807</fullName>
    </submittedName>
    <submittedName>
        <fullName evidence="1">CIC11C00000004208</fullName>
    </submittedName>
</protein>
<evidence type="ECO:0000313" key="1">
    <source>
        <dbReference type="EMBL" id="SGZ51693.1"/>
    </source>
</evidence>
<dbReference type="Proteomes" id="UP000182259">
    <property type="component" value="Chromosome II"/>
</dbReference>
<dbReference type="AlphaFoldDB" id="A0A1L0BPY0"/>
<dbReference type="EMBL" id="LT635765">
    <property type="protein sequence ID" value="SGZ52250.1"/>
    <property type="molecule type" value="Genomic_DNA"/>
</dbReference>